<comment type="caution">
    <text evidence="4">The sequence shown here is derived from an EMBL/GenBank/DDBJ whole genome shotgun (WGS) entry which is preliminary data.</text>
</comment>
<dbReference type="Gene3D" id="3.40.630.30">
    <property type="match status" value="1"/>
</dbReference>
<protein>
    <recommendedName>
        <fullName evidence="3">N-acetyltransferase domain-containing protein</fullName>
    </recommendedName>
</protein>
<evidence type="ECO:0000256" key="2">
    <source>
        <dbReference type="ARBA" id="ARBA00023315"/>
    </source>
</evidence>
<sequence>MVIEIESIPQPSEDERVKDLIARLNHTLKGMTGSDGSINADLATFSQTGGLFLLALKDGEPVGCGGYRQLDPVTCEVKRMFSLPAGKGTGKEVLNILEEKARDDGYQRIWLETRKINQNAIGFYLNNGFHVIENYGVYRGVQDAVCFEKRLKIGD</sequence>
<dbReference type="GO" id="GO:0016747">
    <property type="term" value="F:acyltransferase activity, transferring groups other than amino-acyl groups"/>
    <property type="evidence" value="ECO:0007669"/>
    <property type="project" value="InterPro"/>
</dbReference>
<name>V5ZDD4_9GAMM</name>
<evidence type="ECO:0000313" key="5">
    <source>
        <dbReference type="Proteomes" id="UP000018217"/>
    </source>
</evidence>
<dbReference type="InterPro" id="IPR050832">
    <property type="entry name" value="Bact_Acetyltransf"/>
</dbReference>
<evidence type="ECO:0000259" key="3">
    <source>
        <dbReference type="PROSITE" id="PS51186"/>
    </source>
</evidence>
<evidence type="ECO:0000256" key="1">
    <source>
        <dbReference type="ARBA" id="ARBA00022679"/>
    </source>
</evidence>
<keyword evidence="1" id="KW-0808">Transferase</keyword>
<evidence type="ECO:0000313" key="4">
    <source>
        <dbReference type="EMBL" id="CCG89157.1"/>
    </source>
</evidence>
<proteinExistence type="predicted"/>
<keyword evidence="2" id="KW-0012">Acyltransferase</keyword>
<dbReference type="Proteomes" id="UP000018217">
    <property type="component" value="Unassembled WGS sequence"/>
</dbReference>
<dbReference type="InterPro" id="IPR016181">
    <property type="entry name" value="Acyl_CoA_acyltransferase"/>
</dbReference>
<dbReference type="PANTHER" id="PTHR43877">
    <property type="entry name" value="AMINOALKYLPHOSPHONATE N-ACETYLTRANSFERASE-RELATED-RELATED"/>
    <property type="match status" value="1"/>
</dbReference>
<dbReference type="EMBL" id="CAHS01000023">
    <property type="protein sequence ID" value="CCG89157.1"/>
    <property type="molecule type" value="Genomic_DNA"/>
</dbReference>
<reference evidence="4 5" key="1">
    <citation type="journal article" date="2013" name="Syst. Appl. Microbiol.">
        <title>Phylogenetic position and virulence apparatus of the pear flower necrosis pathogen Erwinia piriflorinigrans CFBP 5888T as assessed by comparative genomics.</title>
        <authorList>
            <person name="Smits T.H."/>
            <person name="Rezzonico F."/>
            <person name="Lopez M.M."/>
            <person name="Blom J."/>
            <person name="Goesmann A."/>
            <person name="Frey J.E."/>
            <person name="Duffy B."/>
        </authorList>
    </citation>
    <scope>NUCLEOTIDE SEQUENCE [LARGE SCALE GENOMIC DNA]</scope>
    <source>
        <strain evidence="5">CFBP5888</strain>
    </source>
</reference>
<dbReference type="RefSeq" id="WP_023656883.1">
    <property type="nucleotide sequence ID" value="NZ_CAHS01000023.1"/>
</dbReference>
<dbReference type="SUPFAM" id="SSF55729">
    <property type="entry name" value="Acyl-CoA N-acyltransferases (Nat)"/>
    <property type="match status" value="1"/>
</dbReference>
<dbReference type="OrthoDB" id="9803233at2"/>
<organism evidence="4 5">
    <name type="scientific">Erwinia piriflorinigrans CFBP 5888</name>
    <dbReference type="NCBI Taxonomy" id="1161919"/>
    <lineage>
        <taxon>Bacteria</taxon>
        <taxon>Pseudomonadati</taxon>
        <taxon>Pseudomonadota</taxon>
        <taxon>Gammaproteobacteria</taxon>
        <taxon>Enterobacterales</taxon>
        <taxon>Erwiniaceae</taxon>
        <taxon>Erwinia</taxon>
    </lineage>
</organism>
<dbReference type="STRING" id="1161919.EPIR_3794"/>
<feature type="domain" description="N-acetyltransferase" evidence="3">
    <location>
        <begin position="3"/>
        <end position="152"/>
    </location>
</feature>
<dbReference type="AlphaFoldDB" id="V5ZDD4"/>
<keyword evidence="5" id="KW-1185">Reference proteome</keyword>
<accession>V5ZDD4</accession>
<dbReference type="CDD" id="cd04301">
    <property type="entry name" value="NAT_SF"/>
    <property type="match status" value="1"/>
</dbReference>
<dbReference type="PROSITE" id="PS51186">
    <property type="entry name" value="GNAT"/>
    <property type="match status" value="1"/>
</dbReference>
<dbReference type="PANTHER" id="PTHR43877:SF2">
    <property type="entry name" value="AMINOALKYLPHOSPHONATE N-ACETYLTRANSFERASE-RELATED"/>
    <property type="match status" value="1"/>
</dbReference>
<dbReference type="InterPro" id="IPR000182">
    <property type="entry name" value="GNAT_dom"/>
</dbReference>
<gene>
    <name evidence="4" type="ORF">EPIR_3794</name>
</gene>
<dbReference type="Pfam" id="PF00583">
    <property type="entry name" value="Acetyltransf_1"/>
    <property type="match status" value="1"/>
</dbReference>